<gene>
    <name evidence="2" type="ORF">DPX16_16911</name>
</gene>
<sequence>MVHDLANQGNETVNGVHDLENQENETVNGVHDLADRGNETVNHGHDLANRGNETVNRVHDLGNQGNETPRDPQNSECHPEGEDSGCASLRLPRISSHHPLPWCAEAEGASQATAEPMTPADCGEEQFPGQ</sequence>
<reference evidence="2 3" key="1">
    <citation type="submission" date="2018-10" db="EMBL/GenBank/DDBJ databases">
        <title>Genome assembly for a Yunnan-Guizhou Plateau 3E fish, Anabarilius grahami (Regan), and its evolutionary and genetic applications.</title>
        <authorList>
            <person name="Jiang W."/>
        </authorList>
    </citation>
    <scope>NUCLEOTIDE SEQUENCE [LARGE SCALE GENOMIC DNA]</scope>
    <source>
        <strain evidence="2">AG-KIZ</strain>
        <tissue evidence="2">Muscle</tissue>
    </source>
</reference>
<keyword evidence="3" id="KW-1185">Reference proteome</keyword>
<feature type="region of interest" description="Disordered" evidence="1">
    <location>
        <begin position="106"/>
        <end position="130"/>
    </location>
</feature>
<evidence type="ECO:0000313" key="2">
    <source>
        <dbReference type="EMBL" id="ROL47323.1"/>
    </source>
</evidence>
<feature type="compositionally biased region" description="Polar residues" evidence="1">
    <location>
        <begin position="63"/>
        <end position="76"/>
    </location>
</feature>
<comment type="caution">
    <text evidence="2">The sequence shown here is derived from an EMBL/GenBank/DDBJ whole genome shotgun (WGS) entry which is preliminary data.</text>
</comment>
<dbReference type="AlphaFoldDB" id="A0A3N0YM93"/>
<protein>
    <submittedName>
        <fullName evidence="2">Uncharacterized protein</fullName>
    </submittedName>
</protein>
<dbReference type="EMBL" id="RJVU01035834">
    <property type="protein sequence ID" value="ROL47323.1"/>
    <property type="molecule type" value="Genomic_DNA"/>
</dbReference>
<feature type="compositionally biased region" description="Basic and acidic residues" evidence="1">
    <location>
        <begin position="35"/>
        <end position="48"/>
    </location>
</feature>
<proteinExistence type="predicted"/>
<organism evidence="2 3">
    <name type="scientific">Anabarilius grahami</name>
    <name type="common">Kanglang fish</name>
    <name type="synonym">Barilius grahami</name>
    <dbReference type="NCBI Taxonomy" id="495550"/>
    <lineage>
        <taxon>Eukaryota</taxon>
        <taxon>Metazoa</taxon>
        <taxon>Chordata</taxon>
        <taxon>Craniata</taxon>
        <taxon>Vertebrata</taxon>
        <taxon>Euteleostomi</taxon>
        <taxon>Actinopterygii</taxon>
        <taxon>Neopterygii</taxon>
        <taxon>Teleostei</taxon>
        <taxon>Ostariophysi</taxon>
        <taxon>Cypriniformes</taxon>
        <taxon>Xenocyprididae</taxon>
        <taxon>Xenocypridinae</taxon>
        <taxon>Xenocypridinae incertae sedis</taxon>
        <taxon>Anabarilius</taxon>
    </lineage>
</organism>
<feature type="region of interest" description="Disordered" evidence="1">
    <location>
        <begin position="35"/>
        <end position="92"/>
    </location>
</feature>
<dbReference type="OrthoDB" id="10069900at2759"/>
<name>A0A3N0YM93_ANAGA</name>
<accession>A0A3N0YM93</accession>
<evidence type="ECO:0000313" key="3">
    <source>
        <dbReference type="Proteomes" id="UP000281406"/>
    </source>
</evidence>
<evidence type="ECO:0000256" key="1">
    <source>
        <dbReference type="SAM" id="MobiDB-lite"/>
    </source>
</evidence>
<feature type="region of interest" description="Disordered" evidence="1">
    <location>
        <begin position="1"/>
        <end position="22"/>
    </location>
</feature>
<dbReference type="Proteomes" id="UP000281406">
    <property type="component" value="Unassembled WGS sequence"/>
</dbReference>